<reference evidence="2 3" key="1">
    <citation type="submission" date="2021-04" db="EMBL/GenBank/DDBJ databases">
        <title>Draft Genome of Aeromonas popoffii ID682, isolated from a natural water source in Idaho.</title>
        <authorList>
            <person name="Testerman T."/>
            <person name="Graf J."/>
        </authorList>
    </citation>
    <scope>NUCLEOTIDE SEQUENCE [LARGE SCALE GENOMIC DNA]</scope>
    <source>
        <strain evidence="2 3">ID682</strain>
    </source>
</reference>
<evidence type="ECO:0000256" key="1">
    <source>
        <dbReference type="SAM" id="SignalP"/>
    </source>
</evidence>
<dbReference type="RefSeq" id="WP_212513928.1">
    <property type="nucleotide sequence ID" value="NZ_CAWQDX010000062.1"/>
</dbReference>
<evidence type="ECO:0000313" key="3">
    <source>
        <dbReference type="Proteomes" id="UP000675653"/>
    </source>
</evidence>
<dbReference type="Proteomes" id="UP000675653">
    <property type="component" value="Unassembled WGS sequence"/>
</dbReference>
<organism evidence="2 3">
    <name type="scientific">Aeromonas popoffii</name>
    <dbReference type="NCBI Taxonomy" id="70856"/>
    <lineage>
        <taxon>Bacteria</taxon>
        <taxon>Pseudomonadati</taxon>
        <taxon>Pseudomonadota</taxon>
        <taxon>Gammaproteobacteria</taxon>
        <taxon>Aeromonadales</taxon>
        <taxon>Aeromonadaceae</taxon>
        <taxon>Aeromonas</taxon>
    </lineage>
</organism>
<dbReference type="EMBL" id="JAGRZL010000039">
    <property type="protein sequence ID" value="MBR7630053.1"/>
    <property type="molecule type" value="Genomic_DNA"/>
</dbReference>
<comment type="caution">
    <text evidence="2">The sequence shown here is derived from an EMBL/GenBank/DDBJ whole genome shotgun (WGS) entry which is preliminary data.</text>
</comment>
<feature type="chain" id="PRO_5045953695" description="Lipoprotein" evidence="1">
    <location>
        <begin position="20"/>
        <end position="625"/>
    </location>
</feature>
<gene>
    <name evidence="2" type="ORF">KAT72_13775</name>
</gene>
<keyword evidence="1" id="KW-0732">Signal</keyword>
<proteinExistence type="predicted"/>
<sequence>MKKHYPLTLIAALVLSACGGGGGDNSDSSPATVTLTGRALSSDYLAGQTVCLDFNADQQCDNSAPRTTTDSQGRFTFTLPEAQQATARQAWVIVAPPAEPAGTLHSAARSISNAMTTPMMLGYFDGTQFAISPYTHQLVISTNQAERQHQYQSSIAAKEKQQIATELGLTTLAANAQKLFGDYLAAGDAHSTALAEVAATKAQQLLEASTLQAQLADSLASNNPQGWTSVQVNVRNLWSHSFHLHTMLHLRQQDVIYSKRVGAIETTKTEGTQWLLDKEGDYTPSLALQRYTNEVTKDWEQKHYREWASWALDYNQDGNASFKGEKASRGTFSQDANGLYSYHTMEFYNEGDPASESAGSRPERAYCDGFDIQAEMTRWSADPDNIAVDRCVAFVEKRDIVESVDAQGAWVNNDTMTEWHKPGNVNSWLVNDKLPPSYYEPRSQRVTAQGDMQRLTQYDWHALTLNAPGLDQSPFNVSRDELQQHNGDKTIKLSQPLWRYGSKLGNSMTGFERVELQNYNPTRWGRYSDAYIEQSYQQQAGGFTLQNRIFQLDERQPEGVAHPLNLKFAGNVTPFTTQDWQFDNATQTLKVKHHYQPVTGEIVFVLPWPRFVIEGALLPKSDSKS</sequence>
<name>A0ABS5GSG0_9GAMM</name>
<dbReference type="PROSITE" id="PS51257">
    <property type="entry name" value="PROKAR_LIPOPROTEIN"/>
    <property type="match status" value="1"/>
</dbReference>
<evidence type="ECO:0000313" key="2">
    <source>
        <dbReference type="EMBL" id="MBR7630053.1"/>
    </source>
</evidence>
<feature type="signal peptide" evidence="1">
    <location>
        <begin position="1"/>
        <end position="19"/>
    </location>
</feature>
<keyword evidence="3" id="KW-1185">Reference proteome</keyword>
<accession>A0ABS5GSG0</accession>
<protein>
    <recommendedName>
        <fullName evidence="4">Lipoprotein</fullName>
    </recommendedName>
</protein>
<evidence type="ECO:0008006" key="4">
    <source>
        <dbReference type="Google" id="ProtNLM"/>
    </source>
</evidence>